<feature type="non-terminal residue" evidence="8">
    <location>
        <position position="1"/>
    </location>
</feature>
<dbReference type="EMBL" id="GL192635">
    <property type="protein sequence ID" value="EFB16606.1"/>
    <property type="molecule type" value="Genomic_DNA"/>
</dbReference>
<dbReference type="PANTHER" id="PTHR12010">
    <property type="entry name" value="40S RIBOSOMAL PROTEIN S29"/>
    <property type="match status" value="1"/>
</dbReference>
<name>D2HAN4_AILME</name>
<proteinExistence type="inferred from homology"/>
<dbReference type="Gene3D" id="4.10.830.10">
    <property type="entry name" value="30s Ribosomal Protein S14, Chain N"/>
    <property type="match status" value="1"/>
</dbReference>
<evidence type="ECO:0000256" key="2">
    <source>
        <dbReference type="ARBA" id="ARBA00011542"/>
    </source>
</evidence>
<sequence>QQLHCGHPRKFGQGSHSGHVCSNWHGLIQKHGLNMCSQCFHRYVKDTSFSKVD</sequence>
<comment type="function">
    <text evidence="7">Component of the small ribosomal subunit. The ribosome is a large ribonucleoprotein complex responsible for the synthesis of proteins in the cell.</text>
</comment>
<evidence type="ECO:0000256" key="6">
    <source>
        <dbReference type="ARBA" id="ARBA00035455"/>
    </source>
</evidence>
<evidence type="ECO:0000256" key="7">
    <source>
        <dbReference type="ARBA" id="ARBA00045746"/>
    </source>
</evidence>
<dbReference type="GO" id="GO:0022627">
    <property type="term" value="C:cytosolic small ribosomal subunit"/>
    <property type="evidence" value="ECO:0007669"/>
    <property type="project" value="TreeGrafter"/>
</dbReference>
<dbReference type="InterPro" id="IPR039744">
    <property type="entry name" value="RIbosomal_uS14_euk_arc"/>
</dbReference>
<evidence type="ECO:0000256" key="1">
    <source>
        <dbReference type="ARBA" id="ARBA00009083"/>
    </source>
</evidence>
<evidence type="ECO:0000256" key="4">
    <source>
        <dbReference type="ARBA" id="ARBA00023274"/>
    </source>
</evidence>
<reference evidence="8" key="1">
    <citation type="journal article" date="2010" name="Nature">
        <title>The sequence and de novo assembly of the giant panda genome.</title>
        <authorList>
            <person name="Li R."/>
            <person name="Fan W."/>
            <person name="Tian G."/>
            <person name="Zhu H."/>
            <person name="He L."/>
            <person name="Cai J."/>
            <person name="Huang Q."/>
            <person name="Cai Q."/>
            <person name="Li B."/>
            <person name="Bai Y."/>
            <person name="Zhang Z."/>
            <person name="Zhang Y."/>
            <person name="Wang W."/>
            <person name="Li J."/>
            <person name="Wei F."/>
            <person name="Li H."/>
            <person name="Jian M."/>
            <person name="Li J."/>
            <person name="Zhang Z."/>
            <person name="Nielsen R."/>
            <person name="Li D."/>
            <person name="Gu W."/>
            <person name="Yang Z."/>
            <person name="Xuan Z."/>
            <person name="Ryder O.A."/>
            <person name="Leung F.C."/>
            <person name="Zhou Y."/>
            <person name="Cao J."/>
            <person name="Sun X."/>
            <person name="Fu Y."/>
            <person name="Fang X."/>
            <person name="Guo X."/>
            <person name="Wang B."/>
            <person name="Hou R."/>
            <person name="Shen F."/>
            <person name="Mu B."/>
            <person name="Ni P."/>
            <person name="Lin R."/>
            <person name="Qian W."/>
            <person name="Wang G."/>
            <person name="Yu C."/>
            <person name="Nie W."/>
            <person name="Wang J."/>
            <person name="Wu Z."/>
            <person name="Liang H."/>
            <person name="Min J."/>
            <person name="Wu Q."/>
            <person name="Cheng S."/>
            <person name="Ruan J."/>
            <person name="Wang M."/>
            <person name="Shi Z."/>
            <person name="Wen M."/>
            <person name="Liu B."/>
            <person name="Ren X."/>
            <person name="Zheng H."/>
            <person name="Dong D."/>
            <person name="Cook K."/>
            <person name="Shan G."/>
            <person name="Zhang H."/>
            <person name="Kosiol C."/>
            <person name="Xie X."/>
            <person name="Lu Z."/>
            <person name="Zheng H."/>
            <person name="Li Y."/>
            <person name="Steiner C.C."/>
            <person name="Lam T.T."/>
            <person name="Lin S."/>
            <person name="Zhang Q."/>
            <person name="Li G."/>
            <person name="Tian J."/>
            <person name="Gong T."/>
            <person name="Liu H."/>
            <person name="Zhang D."/>
            <person name="Fang L."/>
            <person name="Ye C."/>
            <person name="Zhang J."/>
            <person name="Hu W."/>
            <person name="Xu A."/>
            <person name="Ren Y."/>
            <person name="Zhang G."/>
            <person name="Bruford M.W."/>
            <person name="Li Q."/>
            <person name="Ma L."/>
            <person name="Guo Y."/>
            <person name="An N."/>
            <person name="Hu Y."/>
            <person name="Zheng Y."/>
            <person name="Shi Y."/>
            <person name="Li Z."/>
            <person name="Liu Q."/>
            <person name="Chen Y."/>
            <person name="Zhao J."/>
            <person name="Qu N."/>
            <person name="Zhao S."/>
            <person name="Tian F."/>
            <person name="Wang X."/>
            <person name="Wang H."/>
            <person name="Xu L."/>
            <person name="Liu X."/>
            <person name="Vinar T."/>
            <person name="Wang Y."/>
            <person name="Lam T.W."/>
            <person name="Yiu S.M."/>
            <person name="Liu S."/>
            <person name="Zhang H."/>
            <person name="Li D."/>
            <person name="Huang Y."/>
            <person name="Wang X."/>
            <person name="Yang G."/>
            <person name="Jiang Z."/>
            <person name="Wang J."/>
            <person name="Qin N."/>
            <person name="Li L."/>
            <person name="Li J."/>
            <person name="Bolund L."/>
            <person name="Kristiansen K."/>
            <person name="Wong G.K."/>
            <person name="Olson M."/>
            <person name="Zhang X."/>
            <person name="Li S."/>
            <person name="Yang H."/>
            <person name="Wang J."/>
            <person name="Wang J."/>
        </authorList>
    </citation>
    <scope>NUCLEOTIDE SEQUENCE [LARGE SCALE GENOMIC DNA]</scope>
</reference>
<protein>
    <recommendedName>
        <fullName evidence="5">Small ribosomal subunit protein uS14</fullName>
    </recommendedName>
    <alternativeName>
        <fullName evidence="6">40S ribosomal protein S29</fullName>
    </alternativeName>
</protein>
<feature type="non-terminal residue" evidence="8">
    <location>
        <position position="53"/>
    </location>
</feature>
<evidence type="ECO:0000313" key="8">
    <source>
        <dbReference type="EMBL" id="EFB16606.1"/>
    </source>
</evidence>
<keyword evidence="3" id="KW-0689">Ribosomal protein</keyword>
<dbReference type="GO" id="GO:0002181">
    <property type="term" value="P:cytoplasmic translation"/>
    <property type="evidence" value="ECO:0007669"/>
    <property type="project" value="TreeGrafter"/>
</dbReference>
<dbReference type="GO" id="GO:0008270">
    <property type="term" value="F:zinc ion binding"/>
    <property type="evidence" value="ECO:0007669"/>
    <property type="project" value="InterPro"/>
</dbReference>
<comment type="subunit">
    <text evidence="2">Component of the 40S small ribosomal subunit.</text>
</comment>
<dbReference type="PANTHER" id="PTHR12010:SF2">
    <property type="entry name" value="40S RIBOSOMAL PROTEIN S29"/>
    <property type="match status" value="1"/>
</dbReference>
<dbReference type="InParanoid" id="D2HAN4"/>
<gene>
    <name evidence="8" type="ORF">PANDA_007516</name>
</gene>
<evidence type="ECO:0000256" key="5">
    <source>
        <dbReference type="ARBA" id="ARBA00035167"/>
    </source>
</evidence>
<dbReference type="AlphaFoldDB" id="D2HAN4"/>
<dbReference type="InterPro" id="IPR043140">
    <property type="entry name" value="Ribosomal_uS14_sf"/>
</dbReference>
<dbReference type="GO" id="GO:0003735">
    <property type="term" value="F:structural constituent of ribosome"/>
    <property type="evidence" value="ECO:0007669"/>
    <property type="project" value="InterPro"/>
</dbReference>
<evidence type="ECO:0000256" key="3">
    <source>
        <dbReference type="ARBA" id="ARBA00022980"/>
    </source>
</evidence>
<keyword evidence="4" id="KW-0687">Ribonucleoprotein</keyword>
<comment type="similarity">
    <text evidence="1">Belongs to the universal ribosomal protein uS14 family.</text>
</comment>
<accession>D2HAN4</accession>
<organism evidence="8">
    <name type="scientific">Ailuropoda melanoleuca</name>
    <name type="common">Giant panda</name>
    <dbReference type="NCBI Taxonomy" id="9646"/>
    <lineage>
        <taxon>Eukaryota</taxon>
        <taxon>Metazoa</taxon>
        <taxon>Chordata</taxon>
        <taxon>Craniata</taxon>
        <taxon>Vertebrata</taxon>
        <taxon>Euteleostomi</taxon>
        <taxon>Mammalia</taxon>
        <taxon>Eutheria</taxon>
        <taxon>Laurasiatheria</taxon>
        <taxon>Carnivora</taxon>
        <taxon>Caniformia</taxon>
        <taxon>Ursidae</taxon>
        <taxon>Ailuropoda</taxon>
    </lineage>
</organism>
<dbReference type="FunFam" id="4.10.830.10:FF:000002">
    <property type="entry name" value="40S ribosomal protein S29"/>
    <property type="match status" value="1"/>
</dbReference>